<reference evidence="2 3" key="1">
    <citation type="journal article" date="2006" name="Science">
        <title>Phytophthora genome sequences uncover evolutionary origins and mechanisms of pathogenesis.</title>
        <authorList>
            <person name="Tyler B.M."/>
            <person name="Tripathy S."/>
            <person name="Zhang X."/>
            <person name="Dehal P."/>
            <person name="Jiang R.H."/>
            <person name="Aerts A."/>
            <person name="Arredondo F.D."/>
            <person name="Baxter L."/>
            <person name="Bensasson D."/>
            <person name="Beynon J.L."/>
            <person name="Chapman J."/>
            <person name="Damasceno C.M."/>
            <person name="Dorrance A.E."/>
            <person name="Dou D."/>
            <person name="Dickerman A.W."/>
            <person name="Dubchak I.L."/>
            <person name="Garbelotto M."/>
            <person name="Gijzen M."/>
            <person name="Gordon S.G."/>
            <person name="Govers F."/>
            <person name="Grunwald N.J."/>
            <person name="Huang W."/>
            <person name="Ivors K.L."/>
            <person name="Jones R.W."/>
            <person name="Kamoun S."/>
            <person name="Krampis K."/>
            <person name="Lamour K.H."/>
            <person name="Lee M.K."/>
            <person name="McDonald W.H."/>
            <person name="Medina M."/>
            <person name="Meijer H.J."/>
            <person name="Nordberg E.K."/>
            <person name="Maclean D.J."/>
            <person name="Ospina-Giraldo M.D."/>
            <person name="Morris P.F."/>
            <person name="Phuntumart V."/>
            <person name="Putnam N.H."/>
            <person name="Rash S."/>
            <person name="Rose J.K."/>
            <person name="Sakihama Y."/>
            <person name="Salamov A.A."/>
            <person name="Savidor A."/>
            <person name="Scheuring C.F."/>
            <person name="Smith B.M."/>
            <person name="Sobral B.W."/>
            <person name="Terry A."/>
            <person name="Torto-Alalibo T.A."/>
            <person name="Win J."/>
            <person name="Xu Z."/>
            <person name="Zhang H."/>
            <person name="Grigoriev I.V."/>
            <person name="Rokhsar D.S."/>
            <person name="Boore J.L."/>
        </authorList>
    </citation>
    <scope>NUCLEOTIDE SEQUENCE [LARGE SCALE GENOMIC DNA]</scope>
    <source>
        <strain evidence="2 3">P6497</strain>
    </source>
</reference>
<keyword evidence="3" id="KW-1185">Reference proteome</keyword>
<proteinExistence type="predicted"/>
<feature type="region of interest" description="Disordered" evidence="1">
    <location>
        <begin position="114"/>
        <end position="152"/>
    </location>
</feature>
<name>G4YZF8_PHYSP</name>
<dbReference type="GeneID" id="20645388"/>
<dbReference type="RefSeq" id="XP_009520452.1">
    <property type="nucleotide sequence ID" value="XM_009522157.1"/>
</dbReference>
<evidence type="ECO:0000313" key="3">
    <source>
        <dbReference type="Proteomes" id="UP000002640"/>
    </source>
</evidence>
<feature type="region of interest" description="Disordered" evidence="1">
    <location>
        <begin position="60"/>
        <end position="90"/>
    </location>
</feature>
<accession>G4YZF8</accession>
<dbReference type="Proteomes" id="UP000002640">
    <property type="component" value="Unassembled WGS sequence"/>
</dbReference>
<dbReference type="AlphaFoldDB" id="G4YZF8"/>
<evidence type="ECO:0000256" key="1">
    <source>
        <dbReference type="SAM" id="MobiDB-lite"/>
    </source>
</evidence>
<evidence type="ECO:0000313" key="2">
    <source>
        <dbReference type="EMBL" id="EGZ25164.1"/>
    </source>
</evidence>
<feature type="compositionally biased region" description="Polar residues" evidence="1">
    <location>
        <begin position="66"/>
        <end position="81"/>
    </location>
</feature>
<sequence>MPGTRFLLLLLHDTPSMPHSCALEGSYAPVCAKLRAETSNIVGCVAEMCHELETAPVLRGARSKRATQPSQGQDAGKSTQEAARDQGGGDLVAGGTGISVQVSHVGADEVETRERAGLSEHKQLSGGGCGLASKDSTDNGVEDGAHTREGTQQCARVDKLENASALLRQGLFLMEIARVLMNVGNQIPTSYRWICQLHLSILPILGIRLSRQVATYFSVKSSKSMIRACALISRTYRICGPVAKRTVTFLKGSRLPAESFLDSESSRLLKTMVRANTQVMLFDKDIVVPNAFDEDWGFPLRGIVPPHAVKGGGGEIQHLFLPFDLVRGDDEKVSGAPSKLISSARRYFHDLQQPDSPSVGFRETGSCGNGSEAIIDLLFYVNRFAFTQGDSKVSSRKLFTRYQPLESYSWKQRIAP</sequence>
<dbReference type="EMBL" id="JH159152">
    <property type="protein sequence ID" value="EGZ25164.1"/>
    <property type="molecule type" value="Genomic_DNA"/>
</dbReference>
<organism evidence="2 3">
    <name type="scientific">Phytophthora sojae (strain P6497)</name>
    <name type="common">Soybean stem and root rot agent</name>
    <name type="synonym">Phytophthora megasperma f. sp. glycines</name>
    <dbReference type="NCBI Taxonomy" id="1094619"/>
    <lineage>
        <taxon>Eukaryota</taxon>
        <taxon>Sar</taxon>
        <taxon>Stramenopiles</taxon>
        <taxon>Oomycota</taxon>
        <taxon>Peronosporomycetes</taxon>
        <taxon>Peronosporales</taxon>
        <taxon>Peronosporaceae</taxon>
        <taxon>Phytophthora</taxon>
    </lineage>
</organism>
<protein>
    <submittedName>
        <fullName evidence="2">Uncharacterized protein</fullName>
    </submittedName>
</protein>
<dbReference type="InParanoid" id="G4YZF8"/>
<feature type="compositionally biased region" description="Basic and acidic residues" evidence="1">
    <location>
        <begin position="114"/>
        <end position="123"/>
    </location>
</feature>
<gene>
    <name evidence="2" type="ORF">PHYSODRAFT_326227</name>
</gene>
<dbReference type="KEGG" id="psoj:PHYSODRAFT_326227"/>